<gene>
    <name evidence="3" type="primary">LOC117647238</name>
</gene>
<dbReference type="AlphaFoldDB" id="A0A6P8ZPW3"/>
<evidence type="ECO:0000256" key="1">
    <source>
        <dbReference type="SAM" id="SignalP"/>
    </source>
</evidence>
<protein>
    <submittedName>
        <fullName evidence="3">Uncharacterized protein LOC117647238</fullName>
    </submittedName>
</protein>
<reference evidence="3" key="1">
    <citation type="submission" date="2025-08" db="UniProtKB">
        <authorList>
            <consortium name="RefSeq"/>
        </authorList>
    </citation>
    <scope>IDENTIFICATION</scope>
    <source>
        <tissue evidence="3">Total insect</tissue>
    </source>
</reference>
<accession>A0A6P8ZPW3</accession>
<feature type="signal peptide" evidence="1">
    <location>
        <begin position="1"/>
        <end position="21"/>
    </location>
</feature>
<evidence type="ECO:0000313" key="2">
    <source>
        <dbReference type="Proteomes" id="UP000515158"/>
    </source>
</evidence>
<evidence type="ECO:0000313" key="3">
    <source>
        <dbReference type="RefSeq" id="XP_034244804.1"/>
    </source>
</evidence>
<dbReference type="InParanoid" id="A0A6P8ZPW3"/>
<keyword evidence="1" id="KW-0732">Signal</keyword>
<proteinExistence type="predicted"/>
<dbReference type="Proteomes" id="UP000515158">
    <property type="component" value="Unplaced"/>
</dbReference>
<keyword evidence="2" id="KW-1185">Reference proteome</keyword>
<sequence>MEDAWLLLVLVAAAGVELGRTQPVVRSIGSISVQHDNVQVLGQTENCKSVSIPATTMCGPGLECSPASGTCVPVRQRPSQYQNHPEKLFRYNKLSLKNQGRQSFNSLSQTDDKPLKSPWSFSWNKGAIRL</sequence>
<name>A0A6P8ZPW3_THRPL</name>
<organism evidence="3">
    <name type="scientific">Thrips palmi</name>
    <name type="common">Melon thrips</name>
    <dbReference type="NCBI Taxonomy" id="161013"/>
    <lineage>
        <taxon>Eukaryota</taxon>
        <taxon>Metazoa</taxon>
        <taxon>Ecdysozoa</taxon>
        <taxon>Arthropoda</taxon>
        <taxon>Hexapoda</taxon>
        <taxon>Insecta</taxon>
        <taxon>Pterygota</taxon>
        <taxon>Neoptera</taxon>
        <taxon>Paraneoptera</taxon>
        <taxon>Thysanoptera</taxon>
        <taxon>Terebrantia</taxon>
        <taxon>Thripoidea</taxon>
        <taxon>Thripidae</taxon>
        <taxon>Thrips</taxon>
    </lineage>
</organism>
<dbReference type="GeneID" id="117647238"/>
<dbReference type="KEGG" id="tpal:117647238"/>
<dbReference type="RefSeq" id="XP_034244804.1">
    <property type="nucleotide sequence ID" value="XM_034388913.1"/>
</dbReference>
<feature type="chain" id="PRO_5027862895" evidence="1">
    <location>
        <begin position="22"/>
        <end position="130"/>
    </location>
</feature>